<dbReference type="NCBIfam" id="TIGR04294">
    <property type="entry name" value="pre_pil_HX9DG"/>
    <property type="match status" value="1"/>
</dbReference>
<organism evidence="3 4">
    <name type="scientific">Rhodopirellula sallentina SM41</name>
    <dbReference type="NCBI Taxonomy" id="1263870"/>
    <lineage>
        <taxon>Bacteria</taxon>
        <taxon>Pseudomonadati</taxon>
        <taxon>Planctomycetota</taxon>
        <taxon>Planctomycetia</taxon>
        <taxon>Pirellulales</taxon>
        <taxon>Pirellulaceae</taxon>
        <taxon>Rhodopirellula</taxon>
    </lineage>
</organism>
<gene>
    <name evidence="3" type="ORF">RSSM_00864</name>
</gene>
<evidence type="ECO:0000256" key="1">
    <source>
        <dbReference type="SAM" id="Phobius"/>
    </source>
</evidence>
<reference evidence="3 4" key="1">
    <citation type="journal article" date="2013" name="Mar. Genomics">
        <title>Expression of sulfatases in Rhodopirellula baltica and the diversity of sulfatases in the genus Rhodopirellula.</title>
        <authorList>
            <person name="Wegner C.E."/>
            <person name="Richter-Heitmann T."/>
            <person name="Klindworth A."/>
            <person name="Klockow C."/>
            <person name="Richter M."/>
            <person name="Achstetter T."/>
            <person name="Glockner F.O."/>
            <person name="Harder J."/>
        </authorList>
    </citation>
    <scope>NUCLEOTIDE SEQUENCE [LARGE SCALE GENOMIC DNA]</scope>
    <source>
        <strain evidence="3 4">SM41</strain>
    </source>
</reference>
<dbReference type="EMBL" id="ANOH01000074">
    <property type="protein sequence ID" value="EMI57673.1"/>
    <property type="molecule type" value="Genomic_DNA"/>
</dbReference>
<dbReference type="RefSeq" id="WP_008674774.1">
    <property type="nucleotide sequence ID" value="NZ_ANOH01000074.1"/>
</dbReference>
<keyword evidence="1" id="KW-0472">Membrane</keyword>
<dbReference type="AlphaFoldDB" id="M5UNU2"/>
<keyword evidence="1" id="KW-0812">Transmembrane</keyword>
<dbReference type="InterPro" id="IPR045584">
    <property type="entry name" value="Pilin-like"/>
</dbReference>
<dbReference type="PANTHER" id="PTHR30093:SF2">
    <property type="entry name" value="TYPE II SECRETION SYSTEM PROTEIN H"/>
    <property type="match status" value="1"/>
</dbReference>
<feature type="domain" description="DUF1559" evidence="2">
    <location>
        <begin position="51"/>
        <end position="288"/>
    </location>
</feature>
<name>M5UNU2_9BACT</name>
<dbReference type="Proteomes" id="UP000011885">
    <property type="component" value="Unassembled WGS sequence"/>
</dbReference>
<evidence type="ECO:0000313" key="3">
    <source>
        <dbReference type="EMBL" id="EMI57673.1"/>
    </source>
</evidence>
<dbReference type="InterPro" id="IPR011453">
    <property type="entry name" value="DUF1559"/>
</dbReference>
<accession>M5UNU2</accession>
<keyword evidence="4" id="KW-1185">Reference proteome</keyword>
<dbReference type="PANTHER" id="PTHR30093">
    <property type="entry name" value="GENERAL SECRETION PATHWAY PROTEIN G"/>
    <property type="match status" value="1"/>
</dbReference>
<keyword evidence="1" id="KW-1133">Transmembrane helix</keyword>
<feature type="transmembrane region" description="Helical" evidence="1">
    <location>
        <begin position="26"/>
        <end position="50"/>
    </location>
</feature>
<dbReference type="Gene3D" id="3.30.700.10">
    <property type="entry name" value="Glycoprotein, Type 4 Pilin"/>
    <property type="match status" value="1"/>
</dbReference>
<proteinExistence type="predicted"/>
<dbReference type="SUPFAM" id="SSF54523">
    <property type="entry name" value="Pili subunits"/>
    <property type="match status" value="1"/>
</dbReference>
<dbReference type="Pfam" id="PF07963">
    <property type="entry name" value="N_methyl"/>
    <property type="match status" value="1"/>
</dbReference>
<comment type="caution">
    <text evidence="3">The sequence shown here is derived from an EMBL/GenBank/DDBJ whole genome shotgun (WGS) entry which is preliminary data.</text>
</comment>
<dbReference type="NCBIfam" id="TIGR02532">
    <property type="entry name" value="IV_pilin_GFxxxE"/>
    <property type="match status" value="1"/>
</dbReference>
<dbReference type="Pfam" id="PF07596">
    <property type="entry name" value="SBP_bac_10"/>
    <property type="match status" value="1"/>
</dbReference>
<sequence>MPACNVSQSSVSANAVSRSTRRSRTAFTLVELLVVIAIIGVLVGLLLPAVQAAREAARRMSCGNNLKQIGLALHNYHGSFNKFPEGSRLSNFMGPLAAILPYLEEGNTYSQFDFSKSYSDPYNQEVAAQEIATYLCPSMPLPRLVPDTSNGETGGPSSYLACEGTGSYMPKNDGMFGLNWVPHGFNNPATAFRDITDGTSNTLAFSETTYDMRDYLWTAPAPSAGQIKWGTARWVVGYPAVSLGTSQKELNVHTAANNGGFQSMHPGGVHMLYGDGSVRFATEFLDRELLDSLATRNGHEVIEVAQ</sequence>
<dbReference type="InterPro" id="IPR027558">
    <property type="entry name" value="Pre_pil_HX9DG_C"/>
</dbReference>
<evidence type="ECO:0000313" key="4">
    <source>
        <dbReference type="Proteomes" id="UP000011885"/>
    </source>
</evidence>
<protein>
    <submittedName>
        <fullName evidence="3">Protein containing DUF1559</fullName>
    </submittedName>
</protein>
<evidence type="ECO:0000259" key="2">
    <source>
        <dbReference type="Pfam" id="PF07596"/>
    </source>
</evidence>
<dbReference type="PATRIC" id="fig|1263870.3.peg.942"/>
<dbReference type="InterPro" id="IPR012902">
    <property type="entry name" value="N_methyl_site"/>
</dbReference>